<dbReference type="EMBL" id="JASVDS010000003">
    <property type="protein sequence ID" value="MDL5032910.1"/>
    <property type="molecule type" value="Genomic_DNA"/>
</dbReference>
<comment type="caution">
    <text evidence="1">The sequence shown here is derived from an EMBL/GenBank/DDBJ whole genome shotgun (WGS) entry which is preliminary data.</text>
</comment>
<dbReference type="Proteomes" id="UP001238603">
    <property type="component" value="Unassembled WGS sequence"/>
</dbReference>
<keyword evidence="2" id="KW-1185">Reference proteome</keyword>
<gene>
    <name evidence="1" type="ORF">QRD43_13425</name>
</gene>
<dbReference type="Pfam" id="PF16137">
    <property type="entry name" value="DUF4845"/>
    <property type="match status" value="1"/>
</dbReference>
<evidence type="ECO:0000313" key="1">
    <source>
        <dbReference type="EMBL" id="MDL5032910.1"/>
    </source>
</evidence>
<sequence>MRRAHRRQAGISLLGLLFWAVVLSFTGLVAARTIPTVMEYYTIQHAVDKIARGNPATVPLARAEFDRIKQVEYSITSIGPQDLIITKEDERVRISFAYDKQVDLFGPVSLVIKYEGQSH</sequence>
<organism evidence="1 2">
    <name type="scientific">Roseateles subflavus</name>
    <dbReference type="NCBI Taxonomy" id="3053353"/>
    <lineage>
        <taxon>Bacteria</taxon>
        <taxon>Pseudomonadati</taxon>
        <taxon>Pseudomonadota</taxon>
        <taxon>Betaproteobacteria</taxon>
        <taxon>Burkholderiales</taxon>
        <taxon>Sphaerotilaceae</taxon>
        <taxon>Roseateles</taxon>
    </lineage>
</organism>
<name>A0ABT7LMK7_9BURK</name>
<protein>
    <submittedName>
        <fullName evidence="1">DUF4845 domain-containing protein</fullName>
    </submittedName>
</protein>
<evidence type="ECO:0000313" key="2">
    <source>
        <dbReference type="Proteomes" id="UP001238603"/>
    </source>
</evidence>
<accession>A0ABT7LMK7</accession>
<dbReference type="InterPro" id="IPR032314">
    <property type="entry name" value="DUF4845"/>
</dbReference>
<dbReference type="RefSeq" id="WP_285982976.1">
    <property type="nucleotide sequence ID" value="NZ_JASVDS010000003.1"/>
</dbReference>
<proteinExistence type="predicted"/>
<reference evidence="1 2" key="1">
    <citation type="submission" date="2023-06" db="EMBL/GenBank/DDBJ databases">
        <title>Pelomonas sp. APW6 16S ribosomal RNA gene genome sequencing and assembly.</title>
        <authorList>
            <person name="Woo H."/>
        </authorList>
    </citation>
    <scope>NUCLEOTIDE SEQUENCE [LARGE SCALE GENOMIC DNA]</scope>
    <source>
        <strain evidence="1 2">APW6</strain>
    </source>
</reference>